<dbReference type="PROSITE" id="PS51375">
    <property type="entry name" value="PPR"/>
    <property type="match status" value="3"/>
</dbReference>
<evidence type="ECO:0000313" key="3">
    <source>
        <dbReference type="EMBL" id="RWR72407.1"/>
    </source>
</evidence>
<feature type="repeat" description="PPR" evidence="2">
    <location>
        <begin position="501"/>
        <end position="536"/>
    </location>
</feature>
<dbReference type="EMBL" id="QPKB01000001">
    <property type="protein sequence ID" value="RWR72407.1"/>
    <property type="molecule type" value="Genomic_DNA"/>
</dbReference>
<protein>
    <submittedName>
        <fullName evidence="3">Pentatricopeptide repeat-containing protein, mitochondrial</fullName>
    </submittedName>
</protein>
<comment type="caution">
    <text evidence="3">The sequence shown here is derived from an EMBL/GenBank/DDBJ whole genome shotgun (WGS) entry which is preliminary data.</text>
</comment>
<gene>
    <name evidence="3" type="ORF">CKAN_00062900</name>
</gene>
<reference evidence="3 4" key="1">
    <citation type="journal article" date="2019" name="Nat. Plants">
        <title>Stout camphor tree genome fills gaps in understanding of flowering plant genome evolution.</title>
        <authorList>
            <person name="Chaw S.M."/>
            <person name="Liu Y.C."/>
            <person name="Wu Y.W."/>
            <person name="Wang H.Y."/>
            <person name="Lin C.I."/>
            <person name="Wu C.S."/>
            <person name="Ke H.M."/>
            <person name="Chang L.Y."/>
            <person name="Hsu C.Y."/>
            <person name="Yang H.T."/>
            <person name="Sudianto E."/>
            <person name="Hsu M.H."/>
            <person name="Wu K.P."/>
            <person name="Wang L.N."/>
            <person name="Leebens-Mack J.H."/>
            <person name="Tsai I.J."/>
        </authorList>
    </citation>
    <scope>NUCLEOTIDE SEQUENCE [LARGE SCALE GENOMIC DNA]</scope>
    <source>
        <strain evidence="4">cv. Chaw 1501</strain>
        <tissue evidence="3">Young leaves</tissue>
    </source>
</reference>
<name>A0A3S3M345_9MAGN</name>
<evidence type="ECO:0000256" key="1">
    <source>
        <dbReference type="ARBA" id="ARBA00022737"/>
    </source>
</evidence>
<dbReference type="InterPro" id="IPR002885">
    <property type="entry name" value="PPR_rpt"/>
</dbReference>
<dbReference type="GO" id="GO:0003723">
    <property type="term" value="F:RNA binding"/>
    <property type="evidence" value="ECO:0007669"/>
    <property type="project" value="InterPro"/>
</dbReference>
<accession>A0A3S3M345</accession>
<organism evidence="3 4">
    <name type="scientific">Cinnamomum micranthum f. kanehirae</name>
    <dbReference type="NCBI Taxonomy" id="337451"/>
    <lineage>
        <taxon>Eukaryota</taxon>
        <taxon>Viridiplantae</taxon>
        <taxon>Streptophyta</taxon>
        <taxon>Embryophyta</taxon>
        <taxon>Tracheophyta</taxon>
        <taxon>Spermatophyta</taxon>
        <taxon>Magnoliopsida</taxon>
        <taxon>Magnoliidae</taxon>
        <taxon>Laurales</taxon>
        <taxon>Lauraceae</taxon>
        <taxon>Cinnamomum</taxon>
    </lineage>
</organism>
<dbReference type="FunFam" id="1.25.40.10:FF:000453">
    <property type="entry name" value="Pentatricopeptide repeat-containing protein mitochondrial"/>
    <property type="match status" value="1"/>
</dbReference>
<dbReference type="Pfam" id="PF01535">
    <property type="entry name" value="PPR"/>
    <property type="match status" value="7"/>
</dbReference>
<feature type="repeat" description="PPR" evidence="2">
    <location>
        <begin position="63"/>
        <end position="97"/>
    </location>
</feature>
<dbReference type="InterPro" id="IPR046960">
    <property type="entry name" value="PPR_At4g14850-like_plant"/>
</dbReference>
<evidence type="ECO:0000313" key="4">
    <source>
        <dbReference type="Proteomes" id="UP000283530"/>
    </source>
</evidence>
<keyword evidence="1" id="KW-0677">Repeat</keyword>
<dbReference type="Gene3D" id="1.25.40.10">
    <property type="entry name" value="Tetratricopeptide repeat domain"/>
    <property type="match status" value="6"/>
</dbReference>
<dbReference type="PANTHER" id="PTHR47926:SF524">
    <property type="entry name" value="(WILD MALAYSIAN BANANA) HYPOTHETICAL PROTEIN"/>
    <property type="match status" value="1"/>
</dbReference>
<dbReference type="AlphaFoldDB" id="A0A3S3M345"/>
<dbReference type="STRING" id="337451.A0A3S3M345"/>
<dbReference type="Pfam" id="PF20431">
    <property type="entry name" value="E_motif"/>
    <property type="match status" value="1"/>
</dbReference>
<proteinExistence type="predicted"/>
<dbReference type="InterPro" id="IPR046848">
    <property type="entry name" value="E_motif"/>
</dbReference>
<dbReference type="NCBIfam" id="TIGR00756">
    <property type="entry name" value="PPR"/>
    <property type="match status" value="4"/>
</dbReference>
<sequence>MLKRLGKTLPSKALQVLQKQLLSRWADDLDHVSVSVALKYCSRDARIGTQIHGLAISSGLDSYVTVSNSLMNMYCKSGQFDQALAIFDSICNPDIVSWNIVLSGFCRSDHALEFALRMHYSGVIFDAVTYTTVLTFCSDIQELEFGLQLHSLIHKSGLEQETFVGNALITLYSRCRCLDYARRVFDEMPQRDWVSWNARISGLVQEGDCGSEAIWVRNLQLGQQVHGLALKTGYETHVSVSNVLMSMYSKCEIIEDAYLVFENMIERNVISWTAAISMNGVDAVFLFNEMRKDEVYPNDVTFVGLIHAITVENLVEGGKIVHGLCVRTGFSSELNVSNCFITMYAKFKSMEEAKKVFDDMNYREIISWNALISGYAQNELCQEALDTFSLSLLESVPNSFTLGSVLGAIASAEAASLMQGRQCHCRIIKLGLSTDPYISGALVNMYAKRGSIDESQWVFDEIPQRSLVAWTAIISAHSTHGNYESVMGLFEKMEVAGVHPDSITFLAVFTACGRKGMVDAGLRVFNSMVKEHGIEPSAEHFACMVDMMGRAGRVEEAEEFVQQMPMRPGLSVLQSLLGACRIHGNVEMGKRVAEALMEMEPMESGAYVLISHMYAEKGEWEKVAKIRKGMRERGVKKEVAFSWVDTGDADGSMNMHGFTSDDKSHPKAEEICKMVEGLGFEMSSQNLEESYRGTGARHVEEPGDHKLCRLMRIRTTISHDSIVGLVSAVILS</sequence>
<dbReference type="InterPro" id="IPR011990">
    <property type="entry name" value="TPR-like_helical_dom_sf"/>
</dbReference>
<dbReference type="Pfam" id="PF13041">
    <property type="entry name" value="PPR_2"/>
    <property type="match status" value="1"/>
</dbReference>
<dbReference type="OrthoDB" id="185373at2759"/>
<evidence type="ECO:0000256" key="2">
    <source>
        <dbReference type="PROSITE-ProRule" id="PRU00708"/>
    </source>
</evidence>
<feature type="repeat" description="PPR" evidence="2">
    <location>
        <begin position="466"/>
        <end position="500"/>
    </location>
</feature>
<dbReference type="Proteomes" id="UP000283530">
    <property type="component" value="Unassembled WGS sequence"/>
</dbReference>
<dbReference type="FunFam" id="1.25.40.10:FF:000573">
    <property type="entry name" value="Pentatricopeptide repeat-containing protein mitochondrial"/>
    <property type="match status" value="1"/>
</dbReference>
<dbReference type="GO" id="GO:0009451">
    <property type="term" value="P:RNA modification"/>
    <property type="evidence" value="ECO:0007669"/>
    <property type="project" value="InterPro"/>
</dbReference>
<keyword evidence="4" id="KW-1185">Reference proteome</keyword>
<dbReference type="PANTHER" id="PTHR47926">
    <property type="entry name" value="PENTATRICOPEPTIDE REPEAT-CONTAINING PROTEIN"/>
    <property type="match status" value="1"/>
</dbReference>